<evidence type="ECO:0000313" key="4">
    <source>
        <dbReference type="Proteomes" id="UP000509510"/>
    </source>
</evidence>
<dbReference type="InterPro" id="IPR036866">
    <property type="entry name" value="RibonucZ/Hydroxyglut_hydro"/>
</dbReference>
<dbReference type="AlphaFoldDB" id="A0A7H8QJ94"/>
<dbReference type="KEGG" id="trg:TRUGW13939_00700"/>
<feature type="region of interest" description="Disordered" evidence="1">
    <location>
        <begin position="325"/>
        <end position="344"/>
    </location>
</feature>
<dbReference type="InterPro" id="IPR001279">
    <property type="entry name" value="Metallo-B-lactamas"/>
</dbReference>
<dbReference type="PANTHER" id="PTHR42951:SF4">
    <property type="entry name" value="ACYL-COENZYME A THIOESTERASE MBLAC2"/>
    <property type="match status" value="1"/>
</dbReference>
<evidence type="ECO:0000259" key="2">
    <source>
        <dbReference type="SMART" id="SM00849"/>
    </source>
</evidence>
<evidence type="ECO:0000256" key="1">
    <source>
        <dbReference type="SAM" id="MobiDB-lite"/>
    </source>
</evidence>
<dbReference type="RefSeq" id="XP_035339800.1">
    <property type="nucleotide sequence ID" value="XM_035483907.1"/>
</dbReference>
<feature type="domain" description="Metallo-beta-lactamase" evidence="2">
    <location>
        <begin position="83"/>
        <end position="296"/>
    </location>
</feature>
<reference evidence="4" key="1">
    <citation type="submission" date="2020-06" db="EMBL/GenBank/DDBJ databases">
        <title>A chromosome-scale genome assembly of Talaromyces rugulosus W13939.</title>
        <authorList>
            <person name="Wang B."/>
            <person name="Guo L."/>
            <person name="Ye K."/>
            <person name="Wang L."/>
        </authorList>
    </citation>
    <scope>NUCLEOTIDE SEQUENCE [LARGE SCALE GENOMIC DNA]</scope>
    <source>
        <strain evidence="4">W13939</strain>
    </source>
</reference>
<accession>A0A7H8QJ94</accession>
<name>A0A7H8QJ94_TALRU</name>
<protein>
    <recommendedName>
        <fullName evidence="2">Metallo-beta-lactamase domain-containing protein</fullName>
    </recommendedName>
</protein>
<dbReference type="Proteomes" id="UP000509510">
    <property type="component" value="Chromosome I"/>
</dbReference>
<dbReference type="OrthoDB" id="3341310at2759"/>
<dbReference type="EMBL" id="CP055898">
    <property type="protein sequence ID" value="QKX53621.1"/>
    <property type="molecule type" value="Genomic_DNA"/>
</dbReference>
<dbReference type="PANTHER" id="PTHR42951">
    <property type="entry name" value="METALLO-BETA-LACTAMASE DOMAIN-CONTAINING"/>
    <property type="match status" value="1"/>
</dbReference>
<dbReference type="Gene3D" id="3.60.15.10">
    <property type="entry name" value="Ribonuclease Z/Hydroxyacylglutathione hydrolase-like"/>
    <property type="match status" value="1"/>
</dbReference>
<dbReference type="Pfam" id="PF00753">
    <property type="entry name" value="Lactamase_B"/>
    <property type="match status" value="1"/>
</dbReference>
<keyword evidence="4" id="KW-1185">Reference proteome</keyword>
<dbReference type="GeneID" id="55988213"/>
<dbReference type="InterPro" id="IPR050855">
    <property type="entry name" value="NDM-1-like"/>
</dbReference>
<organism evidence="3 4">
    <name type="scientific">Talaromyces rugulosus</name>
    <name type="common">Penicillium rugulosum</name>
    <dbReference type="NCBI Taxonomy" id="121627"/>
    <lineage>
        <taxon>Eukaryota</taxon>
        <taxon>Fungi</taxon>
        <taxon>Dikarya</taxon>
        <taxon>Ascomycota</taxon>
        <taxon>Pezizomycotina</taxon>
        <taxon>Eurotiomycetes</taxon>
        <taxon>Eurotiomycetidae</taxon>
        <taxon>Eurotiales</taxon>
        <taxon>Trichocomaceae</taxon>
        <taxon>Talaromyces</taxon>
        <taxon>Talaromyces sect. Islandici</taxon>
    </lineage>
</organism>
<gene>
    <name evidence="3" type="ORF">TRUGW13939_00700</name>
</gene>
<sequence>MFCGVLPLPSATLPSTTHRQLYRFSSRSSENSVALFEMCMGMIPGKAASPTPEPANPGSTCFTASRLNGTTFQIVEDDKFLEMPIIYAKVYPSVFVLMDTGCGGAARDPSVELRSLRTFLETVPVKDNGGAPLNFGGERKYLVICTHCHFDHISEYHDIKFVETDGSTVWASDYDKDYLSPTRLPSTSLCDKLDIKTPAYTVTNWCSDGQQVIDSVGHDLGLTVYHTPGHTPDEVAIWDSRERVLFVGDSMYQHAPIFLFETQSVIRYSESIGKMRQLVRLFNAETEQRAKISCSHITASIDAADFLAEVDAFLYKVVTGQVERKGSSDMSGHPRDSYSRKDGGLEFQGRREYFEEFLASKKAMDSIRKRQIVEQTS</sequence>
<proteinExistence type="predicted"/>
<dbReference type="SUPFAM" id="SSF56281">
    <property type="entry name" value="Metallo-hydrolase/oxidoreductase"/>
    <property type="match status" value="1"/>
</dbReference>
<evidence type="ECO:0000313" key="3">
    <source>
        <dbReference type="EMBL" id="QKX53621.1"/>
    </source>
</evidence>
<dbReference type="SMART" id="SM00849">
    <property type="entry name" value="Lactamase_B"/>
    <property type="match status" value="1"/>
</dbReference>